<reference evidence="2 3" key="1">
    <citation type="submission" date="2016-01" db="EMBL/GenBank/DDBJ databases">
        <title>The new phylogeny of the genus Mycobacterium.</title>
        <authorList>
            <person name="Tarcisio F."/>
            <person name="Conor M."/>
            <person name="Antonella G."/>
            <person name="Elisabetta G."/>
            <person name="Giulia F.S."/>
            <person name="Sara T."/>
            <person name="Anna F."/>
            <person name="Clotilde B."/>
            <person name="Roberto B."/>
            <person name="Veronica D.S."/>
            <person name="Fabio R."/>
            <person name="Monica P."/>
            <person name="Olivier J."/>
            <person name="Enrico T."/>
            <person name="Nicola S."/>
        </authorList>
    </citation>
    <scope>NUCLEOTIDE SEQUENCE [LARGE SCALE GENOMIC DNA]</scope>
    <source>
        <strain evidence="2 3">DSM 45166</strain>
    </source>
</reference>
<evidence type="ECO:0008006" key="4">
    <source>
        <dbReference type="Google" id="ProtNLM"/>
    </source>
</evidence>
<accession>A0A1X1YC06</accession>
<feature type="transmembrane region" description="Helical" evidence="1">
    <location>
        <begin position="63"/>
        <end position="85"/>
    </location>
</feature>
<organism evidence="2 3">
    <name type="scientific">Mycobacterium kyorinense</name>
    <dbReference type="NCBI Taxonomy" id="487514"/>
    <lineage>
        <taxon>Bacteria</taxon>
        <taxon>Bacillati</taxon>
        <taxon>Actinomycetota</taxon>
        <taxon>Actinomycetes</taxon>
        <taxon>Mycobacteriales</taxon>
        <taxon>Mycobacteriaceae</taxon>
        <taxon>Mycobacterium</taxon>
    </lineage>
</organism>
<dbReference type="GO" id="GO:0098662">
    <property type="term" value="P:inorganic cation transmembrane transport"/>
    <property type="evidence" value="ECO:0007669"/>
    <property type="project" value="InterPro"/>
</dbReference>
<evidence type="ECO:0000256" key="1">
    <source>
        <dbReference type="SAM" id="Phobius"/>
    </source>
</evidence>
<dbReference type="GO" id="GO:0015297">
    <property type="term" value="F:antiporter activity"/>
    <property type="evidence" value="ECO:0007669"/>
    <property type="project" value="InterPro"/>
</dbReference>
<dbReference type="InterPro" id="IPR005133">
    <property type="entry name" value="PhaG_MnhG_YufB"/>
</dbReference>
<keyword evidence="1" id="KW-0812">Transmembrane</keyword>
<dbReference type="Pfam" id="PF03334">
    <property type="entry name" value="PhaG_MnhG_YufB"/>
    <property type="match status" value="1"/>
</dbReference>
<gene>
    <name evidence="2" type="ORF">AWC14_23135</name>
</gene>
<dbReference type="RefSeq" id="WP_045376859.1">
    <property type="nucleotide sequence ID" value="NZ_LLXQ01000020.1"/>
</dbReference>
<dbReference type="AlphaFoldDB" id="A0A1X1YC06"/>
<evidence type="ECO:0000313" key="2">
    <source>
        <dbReference type="EMBL" id="ORW08633.1"/>
    </source>
</evidence>
<feature type="transmembrane region" description="Helical" evidence="1">
    <location>
        <begin position="30"/>
        <end position="51"/>
    </location>
</feature>
<dbReference type="EMBL" id="LQPE01000031">
    <property type="protein sequence ID" value="ORW08633.1"/>
    <property type="molecule type" value="Genomic_DNA"/>
</dbReference>
<proteinExistence type="predicted"/>
<keyword evidence="3" id="KW-1185">Reference proteome</keyword>
<keyword evidence="1" id="KW-1133">Transmembrane helix</keyword>
<protein>
    <recommendedName>
        <fullName evidence="4">Sodium:proton antiporter</fullName>
    </recommendedName>
</protein>
<comment type="caution">
    <text evidence="2">The sequence shown here is derived from an EMBL/GenBank/DDBJ whole genome shotgun (WGS) entry which is preliminary data.</text>
</comment>
<evidence type="ECO:0000313" key="3">
    <source>
        <dbReference type="Proteomes" id="UP000193487"/>
    </source>
</evidence>
<name>A0A1X1YC06_9MYCO</name>
<keyword evidence="1" id="KW-0472">Membrane</keyword>
<dbReference type="Proteomes" id="UP000193487">
    <property type="component" value="Unassembled WGS sequence"/>
</dbReference>
<dbReference type="OrthoDB" id="4740228at2"/>
<sequence length="97" mass="9830">MIAWCVVFAGVAVMVLSALGAVTLPRVFDRLHLLAATTSLGVPLIGVGLMISQGWTESSAMIAVTVVVVAVGAPVMTAATGRLAAQHDGLVDEDSPS</sequence>